<dbReference type="Proteomes" id="UP000199687">
    <property type="component" value="Unassembled WGS sequence"/>
</dbReference>
<dbReference type="STRING" id="531814.SAMN04487944_1303"/>
<evidence type="ECO:0000313" key="2">
    <source>
        <dbReference type="Proteomes" id="UP000199687"/>
    </source>
</evidence>
<gene>
    <name evidence="1" type="ORF">SAMN04487944_1303</name>
</gene>
<organism evidence="1 2">
    <name type="scientific">Gracilibacillus ureilyticus</name>
    <dbReference type="NCBI Taxonomy" id="531814"/>
    <lineage>
        <taxon>Bacteria</taxon>
        <taxon>Bacillati</taxon>
        <taxon>Bacillota</taxon>
        <taxon>Bacilli</taxon>
        <taxon>Bacillales</taxon>
        <taxon>Bacillaceae</taxon>
        <taxon>Gracilibacillus</taxon>
    </lineage>
</organism>
<reference evidence="1 2" key="1">
    <citation type="submission" date="2016-10" db="EMBL/GenBank/DDBJ databases">
        <authorList>
            <person name="de Groot N.N."/>
        </authorList>
    </citation>
    <scope>NUCLEOTIDE SEQUENCE [LARGE SCALE GENOMIC DNA]</scope>
    <source>
        <strain evidence="1 2">CGMCC 1.7727</strain>
    </source>
</reference>
<keyword evidence="2" id="KW-1185">Reference proteome</keyword>
<name>A0A1H9VYG0_9BACI</name>
<evidence type="ECO:0000313" key="1">
    <source>
        <dbReference type="EMBL" id="SES26578.1"/>
    </source>
</evidence>
<dbReference type="AlphaFoldDB" id="A0A1H9VYG0"/>
<dbReference type="EMBL" id="FOGL01000030">
    <property type="protein sequence ID" value="SES26578.1"/>
    <property type="molecule type" value="Genomic_DNA"/>
</dbReference>
<sequence length="56" mass="6671">MTLIKKYTSLDLRAMETGPHMDKYPRRGSGYLIHYLKIYCISRAKRINTTLIDYIF</sequence>
<protein>
    <submittedName>
        <fullName evidence="1">Uncharacterized protein</fullName>
    </submittedName>
</protein>
<proteinExistence type="predicted"/>
<accession>A0A1H9VYG0</accession>